<dbReference type="OrthoDB" id="4774211at2"/>
<dbReference type="EMBL" id="VCQV01000008">
    <property type="protein sequence ID" value="TWP36987.1"/>
    <property type="molecule type" value="Genomic_DNA"/>
</dbReference>
<evidence type="ECO:0000313" key="1">
    <source>
        <dbReference type="EMBL" id="TWP36987.1"/>
    </source>
</evidence>
<sequence>MRIECETCPVREQHCADCMVTAMLELAAPAVEPWPVDLSVGHYDLLDREERRAVDLFASVGLVAASEAVGARAWCEPVVDLRSSG</sequence>
<comment type="caution">
    <text evidence="1">The sequence shown here is derived from an EMBL/GenBank/DDBJ whole genome shotgun (WGS) entry which is preliminary data.</text>
</comment>
<accession>A0A563E384</accession>
<organism evidence="1 2">
    <name type="scientific">Leekyejoonella antrihumi</name>
    <dbReference type="NCBI Taxonomy" id="1660198"/>
    <lineage>
        <taxon>Bacteria</taxon>
        <taxon>Bacillati</taxon>
        <taxon>Actinomycetota</taxon>
        <taxon>Actinomycetes</taxon>
        <taxon>Micrococcales</taxon>
        <taxon>Dermacoccaceae</taxon>
        <taxon>Leekyejoonella</taxon>
    </lineage>
</organism>
<dbReference type="AlphaFoldDB" id="A0A563E384"/>
<name>A0A563E384_9MICO</name>
<keyword evidence="2" id="KW-1185">Reference proteome</keyword>
<gene>
    <name evidence="1" type="ORF">FGL98_07990</name>
</gene>
<dbReference type="Proteomes" id="UP000320244">
    <property type="component" value="Unassembled WGS sequence"/>
</dbReference>
<proteinExistence type="predicted"/>
<reference evidence="1 2" key="2">
    <citation type="submission" date="2019-08" db="EMBL/GenBank/DDBJ databases">
        <title>Jejuicoccus antrihumi gen. nov., sp. nov., a new member of the family Dermacoccaceae isolated from a cave.</title>
        <authorList>
            <person name="Schumann P."/>
            <person name="Kim I.S."/>
        </authorList>
    </citation>
    <scope>NUCLEOTIDE SEQUENCE [LARGE SCALE GENOMIC DNA]</scope>
    <source>
        <strain evidence="1 2">C5-26</strain>
    </source>
</reference>
<reference evidence="1 2" key="1">
    <citation type="submission" date="2019-05" db="EMBL/GenBank/DDBJ databases">
        <authorList>
            <person name="Lee S.D."/>
        </authorList>
    </citation>
    <scope>NUCLEOTIDE SEQUENCE [LARGE SCALE GENOMIC DNA]</scope>
    <source>
        <strain evidence="1 2">C5-26</strain>
    </source>
</reference>
<evidence type="ECO:0000313" key="2">
    <source>
        <dbReference type="Proteomes" id="UP000320244"/>
    </source>
</evidence>
<protein>
    <submittedName>
        <fullName evidence="1">Uncharacterized protein</fullName>
    </submittedName>
</protein>